<feature type="domain" description="Bromo" evidence="4">
    <location>
        <begin position="180"/>
        <end position="250"/>
    </location>
</feature>
<dbReference type="PANTHER" id="PTHR22881:SF27">
    <property type="entry name" value="BROMODOMAIN CONTAINING 7_9"/>
    <property type="match status" value="1"/>
</dbReference>
<evidence type="ECO:0000256" key="2">
    <source>
        <dbReference type="PROSITE-ProRule" id="PRU00035"/>
    </source>
</evidence>
<dbReference type="SMART" id="SM00297">
    <property type="entry name" value="BROMO"/>
    <property type="match status" value="1"/>
</dbReference>
<sequence>MASDGAGEAPRKLPKLTFKLKLSAAATARRDDGEDARRGKRRREDDETSEDDRRMRELKMKAARLSRMLPNGEVAGTRGGADGGDERDGSERVIERAAPSGAPSGLSRGTAPRAAIFDHVGFREGGTEAAPSTSSPDEDGVAGPEEPRVGGQNLTLEPPKVKNEGAVTKRKLEDALNKLQKLDKFHIFAYPVTEDIAPGYFSIISRPMDFATLRAHVKNNDYLSMYPFCVDVETMYRNALAYNPPSTEIHQQATMMLERARRMLNKLRGLSPNAGFIKPQKPKPIKATLNRAPLTAKLSKSANSSGALLATDVDMFSSGAGGLPDFPNDESVGVNDFSLVDEDDFGIGLDTFLDDDSFPMMGMQVDIADTFDMQEDDIATGDTVFVNPPQQIRPKTMAAATKRQTFKIPPQSRRLKRLPEIFMRPGQFISRLRQSGNIFVSSKSSATLDMYSASVCAFLSGVPEDARDKFLNERWKLCLARPDPKMVEPAKHAPTPKAPTHTGHSQLPSSTSQQYFPKPASASQLMPSVSSAASLETLLKENPDDQNHSKRVQSGLDGMRAMLRAGEALRGDPVPSNENPLDSLPRGFVPADGTMEFAVSCLGSTIAKTLKKFNVDLYPESSNREHE</sequence>
<feature type="compositionally biased region" description="Polar residues" evidence="3">
    <location>
        <begin position="503"/>
        <end position="527"/>
    </location>
</feature>
<dbReference type="Gene3D" id="1.20.920.10">
    <property type="entry name" value="Bromodomain-like"/>
    <property type="match status" value="1"/>
</dbReference>
<dbReference type="InterPro" id="IPR018359">
    <property type="entry name" value="Bromodomain_CS"/>
</dbReference>
<organism evidence="5">
    <name type="scientific">Ostreococcus sp. 'lucimarinus'</name>
    <dbReference type="NCBI Taxonomy" id="242159"/>
    <lineage>
        <taxon>Eukaryota</taxon>
        <taxon>Viridiplantae</taxon>
        <taxon>Chlorophyta</taxon>
        <taxon>Mamiellophyceae</taxon>
        <taxon>Mamiellales</taxon>
        <taxon>Bathycoccaceae</taxon>
        <taxon>Ostreococcus</taxon>
    </lineage>
</organism>
<dbReference type="Pfam" id="PF00439">
    <property type="entry name" value="Bromodomain"/>
    <property type="match status" value="1"/>
</dbReference>
<feature type="compositionally biased region" description="Low complexity" evidence="3">
    <location>
        <begin position="492"/>
        <end position="502"/>
    </location>
</feature>
<accession>A0A7R9T4I9</accession>
<proteinExistence type="predicted"/>
<gene>
    <name evidence="5" type="ORF">OLUC0939_LOCUS5583</name>
</gene>
<feature type="compositionally biased region" description="Basic and acidic residues" evidence="3">
    <location>
        <begin position="28"/>
        <end position="60"/>
    </location>
</feature>
<evidence type="ECO:0000256" key="3">
    <source>
        <dbReference type="SAM" id="MobiDB-lite"/>
    </source>
</evidence>
<feature type="region of interest" description="Disordered" evidence="3">
    <location>
        <begin position="486"/>
        <end position="527"/>
    </location>
</feature>
<dbReference type="EMBL" id="HBDX01006519">
    <property type="protein sequence ID" value="CAD8224843.1"/>
    <property type="molecule type" value="Transcribed_RNA"/>
</dbReference>
<evidence type="ECO:0000256" key="1">
    <source>
        <dbReference type="ARBA" id="ARBA00023117"/>
    </source>
</evidence>
<dbReference type="InterPro" id="IPR051831">
    <property type="entry name" value="Bromodomain_contain_prot"/>
</dbReference>
<reference evidence="5" key="1">
    <citation type="submission" date="2021-01" db="EMBL/GenBank/DDBJ databases">
        <authorList>
            <person name="Corre E."/>
            <person name="Pelletier E."/>
            <person name="Niang G."/>
            <person name="Scheremetjew M."/>
            <person name="Finn R."/>
            <person name="Kale V."/>
            <person name="Holt S."/>
            <person name="Cochrane G."/>
            <person name="Meng A."/>
            <person name="Brown T."/>
            <person name="Cohen L."/>
        </authorList>
    </citation>
    <scope>NUCLEOTIDE SEQUENCE</scope>
    <source>
        <strain evidence="5">Clade-A-BCC118000</strain>
    </source>
</reference>
<evidence type="ECO:0000259" key="4">
    <source>
        <dbReference type="PROSITE" id="PS50014"/>
    </source>
</evidence>
<name>A0A7R9T4I9_9CHLO</name>
<dbReference type="SUPFAM" id="SSF47370">
    <property type="entry name" value="Bromodomain"/>
    <property type="match status" value="1"/>
</dbReference>
<dbReference type="PRINTS" id="PR00503">
    <property type="entry name" value="BROMODOMAIN"/>
</dbReference>
<dbReference type="PROSITE" id="PS00633">
    <property type="entry name" value="BROMODOMAIN_1"/>
    <property type="match status" value="1"/>
</dbReference>
<dbReference type="PANTHER" id="PTHR22881">
    <property type="entry name" value="BROMODOMAIN CONTAINING PROTEIN"/>
    <property type="match status" value="1"/>
</dbReference>
<evidence type="ECO:0000313" key="5">
    <source>
        <dbReference type="EMBL" id="CAD8224843.1"/>
    </source>
</evidence>
<feature type="region of interest" description="Disordered" evidence="3">
    <location>
        <begin position="1"/>
        <end position="92"/>
    </location>
</feature>
<dbReference type="AlphaFoldDB" id="A0A7R9T4I9"/>
<dbReference type="CDD" id="cd04369">
    <property type="entry name" value="Bromodomain"/>
    <property type="match status" value="1"/>
</dbReference>
<protein>
    <recommendedName>
        <fullName evidence="4">Bromo domain-containing protein</fullName>
    </recommendedName>
</protein>
<feature type="region of interest" description="Disordered" evidence="3">
    <location>
        <begin position="568"/>
        <end position="587"/>
    </location>
</feature>
<dbReference type="InterPro" id="IPR001487">
    <property type="entry name" value="Bromodomain"/>
</dbReference>
<dbReference type="PROSITE" id="PS50014">
    <property type="entry name" value="BROMODOMAIN_2"/>
    <property type="match status" value="1"/>
</dbReference>
<dbReference type="InterPro" id="IPR036427">
    <property type="entry name" value="Bromodomain-like_sf"/>
</dbReference>
<keyword evidence="1 2" id="KW-0103">Bromodomain</keyword>
<feature type="region of interest" description="Disordered" evidence="3">
    <location>
        <begin position="124"/>
        <end position="165"/>
    </location>
</feature>